<dbReference type="PANTHER" id="PTHR12966:SF0">
    <property type="entry name" value="NADH DEHYDROGENASE [UBIQUINONE] 1 ALPHA SUBCOMPLEX SUBUNIT 13"/>
    <property type="match status" value="1"/>
</dbReference>
<dbReference type="EMBL" id="JAHLQT010003055">
    <property type="protein sequence ID" value="KAG7176666.1"/>
    <property type="molecule type" value="Genomic_DNA"/>
</dbReference>
<evidence type="ECO:0000256" key="7">
    <source>
        <dbReference type="ARBA" id="ARBA00022792"/>
    </source>
</evidence>
<protein>
    <recommendedName>
        <fullName evidence="3 14">NADH dehydrogenase [ubiquinone] 1 alpha subcomplex subunit 13</fullName>
    </recommendedName>
</protein>
<evidence type="ECO:0000313" key="16">
    <source>
        <dbReference type="Proteomes" id="UP000747542"/>
    </source>
</evidence>
<evidence type="ECO:0000256" key="10">
    <source>
        <dbReference type="ARBA" id="ARBA00023128"/>
    </source>
</evidence>
<keyword evidence="4 14" id="KW-0813">Transport</keyword>
<dbReference type="Proteomes" id="UP000747542">
    <property type="component" value="Unassembled WGS sequence"/>
</dbReference>
<evidence type="ECO:0000256" key="3">
    <source>
        <dbReference type="ARBA" id="ARBA00018192"/>
    </source>
</evidence>
<evidence type="ECO:0000256" key="2">
    <source>
        <dbReference type="ARBA" id="ARBA00007312"/>
    </source>
</evidence>
<keyword evidence="11" id="KW-0472">Membrane</keyword>
<comment type="function">
    <text evidence="12">Accessory subunit of the mitochondrial membrane respiratory chain NADH dehydrogenase (Complex I), that is believed not to be involved in catalysis. Complex I functions in the transfer of electrons from NADH to the respiratory chain. The immediate electron acceptor for the enzyme is believed to be ubiquinone. Involved in the interferon/all-trans-retinoic acid (IFN/RA) induced cell death. This apoptotic activity is inhibited by interaction with viral IRF1. Prevents the transactivation of STAT3 target genes. May play a role in CARD15-mediated innate mucosal responses and serve to regulate intestinal epithelial cell responses to microbes.</text>
</comment>
<sequence>MRLQDVEMRSGRLAIEPLLLAERDREFLKQIRRNRNEEEKLMANVEGWEVGKYYDEPIYKTVKEDRFIDPIIPEYYVHGHSSAFSRNAFFSLMS</sequence>
<evidence type="ECO:0000313" key="15">
    <source>
        <dbReference type="EMBL" id="KAG7176666.1"/>
    </source>
</evidence>
<comment type="function">
    <text evidence="14">Complex I functions in the transfer of electrons from NADH to the respiratory chain. Accessory subunit of the mitochondrial membrane respiratory chain NADH dehydrogenase (Complex I), that is believed not to be involved in catalysis.</text>
</comment>
<evidence type="ECO:0000256" key="4">
    <source>
        <dbReference type="ARBA" id="ARBA00022448"/>
    </source>
</evidence>
<dbReference type="GO" id="GO:0045271">
    <property type="term" value="C:respiratory chain complex I"/>
    <property type="evidence" value="ECO:0007669"/>
    <property type="project" value="UniProtKB-UniRule"/>
</dbReference>
<dbReference type="InterPro" id="IPR009346">
    <property type="entry name" value="GRIM-19"/>
</dbReference>
<evidence type="ECO:0000256" key="8">
    <source>
        <dbReference type="ARBA" id="ARBA00022982"/>
    </source>
</evidence>
<evidence type="ECO:0000256" key="13">
    <source>
        <dbReference type="ARBA" id="ARBA00046797"/>
    </source>
</evidence>
<accession>A0A8J5NC10</accession>
<dbReference type="AlphaFoldDB" id="A0A8J5NC10"/>
<dbReference type="Pfam" id="PF06212">
    <property type="entry name" value="GRIM-19"/>
    <property type="match status" value="1"/>
</dbReference>
<name>A0A8J5NC10_HOMAM</name>
<evidence type="ECO:0000256" key="11">
    <source>
        <dbReference type="ARBA" id="ARBA00023136"/>
    </source>
</evidence>
<keyword evidence="9" id="KW-1133">Transmembrane helix</keyword>
<evidence type="ECO:0000256" key="12">
    <source>
        <dbReference type="ARBA" id="ARBA00045908"/>
    </source>
</evidence>
<comment type="caution">
    <text evidence="15">The sequence shown here is derived from an EMBL/GenBank/DDBJ whole genome shotgun (WGS) entry which is preliminary data.</text>
</comment>
<dbReference type="PANTHER" id="PTHR12966">
    <property type="entry name" value="NADH DEHYDROGENASE UBIQUINONE 1 ALPHA SUBCOMPLEX SUBUNIT 13"/>
    <property type="match status" value="1"/>
</dbReference>
<comment type="subcellular location">
    <subcellularLocation>
        <location evidence="1 14">Mitochondrion inner membrane</location>
        <topology evidence="1 14">Single-pass membrane protein</topology>
        <orientation evidence="1 14">Matrix side</orientation>
    </subcellularLocation>
</comment>
<proteinExistence type="inferred from homology"/>
<keyword evidence="16" id="KW-1185">Reference proteome</keyword>
<keyword evidence="7 14" id="KW-0999">Mitochondrion inner membrane</keyword>
<evidence type="ECO:0000256" key="14">
    <source>
        <dbReference type="RuleBase" id="RU368034"/>
    </source>
</evidence>
<comment type="subunit">
    <text evidence="13">Complex I is composed of 45 different subunits. Interacts with CARD15, but not with CARD4. Interacts with STAT3, but not with STAT1, STAT2 and STAT5A. Interacts with OLFM4.</text>
</comment>
<reference evidence="15" key="1">
    <citation type="journal article" date="2021" name="Sci. Adv.">
        <title>The American lobster genome reveals insights on longevity, neural, and immune adaptations.</title>
        <authorList>
            <person name="Polinski J.M."/>
            <person name="Zimin A.V."/>
            <person name="Clark K.F."/>
            <person name="Kohn A.B."/>
            <person name="Sadowski N."/>
            <person name="Timp W."/>
            <person name="Ptitsyn A."/>
            <person name="Khanna P."/>
            <person name="Romanova D.Y."/>
            <person name="Williams P."/>
            <person name="Greenwood S.J."/>
            <person name="Moroz L.L."/>
            <person name="Walt D.R."/>
            <person name="Bodnar A.G."/>
        </authorList>
    </citation>
    <scope>NUCLEOTIDE SEQUENCE</scope>
    <source>
        <strain evidence="15">GMGI-L3</strain>
    </source>
</reference>
<gene>
    <name evidence="15" type="primary">NDUFA13-L</name>
    <name evidence="15" type="ORF">Hamer_G015485</name>
</gene>
<organism evidence="15 16">
    <name type="scientific">Homarus americanus</name>
    <name type="common">American lobster</name>
    <dbReference type="NCBI Taxonomy" id="6706"/>
    <lineage>
        <taxon>Eukaryota</taxon>
        <taxon>Metazoa</taxon>
        <taxon>Ecdysozoa</taxon>
        <taxon>Arthropoda</taxon>
        <taxon>Crustacea</taxon>
        <taxon>Multicrustacea</taxon>
        <taxon>Malacostraca</taxon>
        <taxon>Eumalacostraca</taxon>
        <taxon>Eucarida</taxon>
        <taxon>Decapoda</taxon>
        <taxon>Pleocyemata</taxon>
        <taxon>Astacidea</taxon>
        <taxon>Nephropoidea</taxon>
        <taxon>Nephropidae</taxon>
        <taxon>Homarus</taxon>
    </lineage>
</organism>
<keyword evidence="8 14" id="KW-0249">Electron transport</keyword>
<dbReference type="GO" id="GO:0005743">
    <property type="term" value="C:mitochondrial inner membrane"/>
    <property type="evidence" value="ECO:0007669"/>
    <property type="project" value="UniProtKB-SubCell"/>
</dbReference>
<evidence type="ECO:0000256" key="9">
    <source>
        <dbReference type="ARBA" id="ARBA00022989"/>
    </source>
</evidence>
<comment type="similarity">
    <text evidence="2 14">Belongs to the complex I NDUFA13 subunit family.</text>
</comment>
<keyword evidence="6" id="KW-0812">Transmembrane</keyword>
<keyword evidence="10 14" id="KW-0496">Mitochondrion</keyword>
<keyword evidence="5 14" id="KW-0679">Respiratory chain</keyword>
<evidence type="ECO:0000256" key="1">
    <source>
        <dbReference type="ARBA" id="ARBA00004298"/>
    </source>
</evidence>
<evidence type="ECO:0000256" key="5">
    <source>
        <dbReference type="ARBA" id="ARBA00022660"/>
    </source>
</evidence>
<evidence type="ECO:0000256" key="6">
    <source>
        <dbReference type="ARBA" id="ARBA00022692"/>
    </source>
</evidence>